<reference evidence="4" key="1">
    <citation type="submission" date="2017-05" db="EMBL/GenBank/DDBJ databases">
        <authorList>
            <person name="Sharma S."/>
            <person name="Sidhu C."/>
            <person name="Pinnaka A.K."/>
        </authorList>
    </citation>
    <scope>NUCLEOTIDE SEQUENCE [LARGE SCALE GENOMIC DNA]</scope>
    <source>
        <strain evidence="4">AK93</strain>
    </source>
</reference>
<dbReference type="Pfam" id="PF14467">
    <property type="entry name" value="DUF4426"/>
    <property type="match status" value="1"/>
</dbReference>
<evidence type="ECO:0000259" key="2">
    <source>
        <dbReference type="Pfam" id="PF14467"/>
    </source>
</evidence>
<dbReference type="OrthoDB" id="8563353at2"/>
<evidence type="ECO:0000313" key="4">
    <source>
        <dbReference type="Proteomes" id="UP000256763"/>
    </source>
</evidence>
<feature type="chain" id="PRO_5017786399" description="DUF4426 domain-containing protein" evidence="1">
    <location>
        <begin position="22"/>
        <end position="141"/>
    </location>
</feature>
<proteinExistence type="predicted"/>
<organism evidence="3 4">
    <name type="scientific">Alkalilimnicola ehrlichii</name>
    <dbReference type="NCBI Taxonomy" id="351052"/>
    <lineage>
        <taxon>Bacteria</taxon>
        <taxon>Pseudomonadati</taxon>
        <taxon>Pseudomonadota</taxon>
        <taxon>Gammaproteobacteria</taxon>
        <taxon>Chromatiales</taxon>
        <taxon>Ectothiorhodospiraceae</taxon>
        <taxon>Alkalilimnicola</taxon>
    </lineage>
</organism>
<evidence type="ECO:0000313" key="3">
    <source>
        <dbReference type="EMBL" id="RFA39523.1"/>
    </source>
</evidence>
<dbReference type="Gene3D" id="2.60.40.3340">
    <property type="entry name" value="Domain of unknown function DUF4426"/>
    <property type="match status" value="1"/>
</dbReference>
<name>A0A3E0X1J3_9GAMM</name>
<protein>
    <recommendedName>
        <fullName evidence="2">DUF4426 domain-containing protein</fullName>
    </recommendedName>
</protein>
<gene>
    <name evidence="3" type="ORF">CAL65_01765</name>
</gene>
<feature type="signal peptide" evidence="1">
    <location>
        <begin position="1"/>
        <end position="21"/>
    </location>
</feature>
<accession>A0A3E0X1J3</accession>
<comment type="caution">
    <text evidence="3">The sequence shown here is derived from an EMBL/GenBank/DDBJ whole genome shotgun (WGS) entry which is preliminary data.</text>
</comment>
<evidence type="ECO:0000256" key="1">
    <source>
        <dbReference type="SAM" id="SignalP"/>
    </source>
</evidence>
<dbReference type="Proteomes" id="UP000256763">
    <property type="component" value="Unassembled WGS sequence"/>
</dbReference>
<dbReference type="InterPro" id="IPR025218">
    <property type="entry name" value="DUF4426"/>
</dbReference>
<dbReference type="AlphaFoldDB" id="A0A3E0X1J3"/>
<dbReference type="RefSeq" id="WP_116300513.1">
    <property type="nucleotide sequence ID" value="NZ_NFZV01000001.1"/>
</dbReference>
<keyword evidence="1" id="KW-0732">Signal</keyword>
<dbReference type="EMBL" id="NFZW01000001">
    <property type="protein sequence ID" value="RFA39523.1"/>
    <property type="molecule type" value="Genomic_DNA"/>
</dbReference>
<keyword evidence="4" id="KW-1185">Reference proteome</keyword>
<feature type="domain" description="DUF4426" evidence="2">
    <location>
        <begin position="25"/>
        <end position="141"/>
    </location>
</feature>
<sequence>MKTLLASCLALLILLSAPAHAQNTQSFGDYQVYYNAFPSGILQPEMAQNYGVFRSRTRGVLMISVHEDNKPITARIRIDASDAGGGDVPVELRRLRSGNTYSYLGTFPIENEKRVRFRLEIIPEGSSDILHVAFSRTFHVD</sequence>